<comment type="caution">
    <text evidence="2">The sequence shown here is derived from an EMBL/GenBank/DDBJ whole genome shotgun (WGS) entry which is preliminary data.</text>
</comment>
<dbReference type="EMBL" id="JAKROA010000002">
    <property type="protein sequence ID" value="KAL5110426.1"/>
    <property type="molecule type" value="Genomic_DNA"/>
</dbReference>
<name>A0ABR4QLJ6_9CEST</name>
<feature type="compositionally biased region" description="Low complexity" evidence="1">
    <location>
        <begin position="622"/>
        <end position="636"/>
    </location>
</feature>
<sequence>MLEPLQNFVDEHSAALNFETQREVDTILASNISVTDFLEALIAEPQIRYLWVPVQGKSGNFYRLRICDTELALCKDDGSDATIHVWPWQEVGEPKYRKTEVRMPWLITDERFHISARLGLLHRAQRPQLTPILADVLQSTRPENLNDSKRRKLSRADSIPPPIVLDAKYHFTITVFVKDINASSKLVYQITCIRAMAFANGTQPAAEPEDNSFRGSSLNTSNQMPKGKMQKKKGFSLCGLNCMGRKEKEEMDENPDSHLSRRSVDYVQSRPSVAEVATPRNPQVVAPPSPPQRRLSSSIAKQTITEEDDIETPNCSVQPSTDENLVTKIPNVVVCKESYETVLNVTPSQSKSSISVNLPRYPTYTKSDATSQFLNEPQITSACTPQPSQVQQEVKSTLSPLKTNVPKPSHESMPNEVPQLLLFARTQKDETTAPGLTSSKGAENVGDCADRSQPSPVPSPKKREMGMPSSSPARTSTSLHSGIPLPRNPTRAMVGAVHHPPSPSGEFVENEASGHSNEATLELQATATDSTIILEGSVNPDKSKLDSEENVDVGLKDHSSSLPIQESSQPGSRGNVDTDGIINKQVAIMNVRQSEAVIEVHDEDNCSILTHSPMLELSDATSESPSSSPVQEISVITPVTDCDSTTQNRATKADVSPSTPQTQRPSGLISPKVVVNKPGISVYKGRNAPSLSSFVKPGPGGDSPNGCPTTTSTPQVAPTATVVSVKSSNIRPPMVTTEAKVMRHQPRSSIPTRGNPAIRNGHDGPSAGPSQAAAVRSTSTGIRMPSQLSRQTLAK</sequence>
<feature type="compositionally biased region" description="Basic and acidic residues" evidence="1">
    <location>
        <begin position="248"/>
        <end position="264"/>
    </location>
</feature>
<feature type="compositionally biased region" description="Polar residues" evidence="1">
    <location>
        <begin position="468"/>
        <end position="480"/>
    </location>
</feature>
<feature type="compositionally biased region" description="Polar residues" evidence="1">
    <location>
        <begin position="213"/>
        <end position="222"/>
    </location>
</feature>
<evidence type="ECO:0000313" key="2">
    <source>
        <dbReference type="EMBL" id="KAL5110426.1"/>
    </source>
</evidence>
<reference evidence="2 3" key="1">
    <citation type="journal article" date="2022" name="Front. Cell. Infect. Microbiol.">
        <title>The Genomes of Two Strains of Taenia crassiceps the Animal Model for the Study of Human Cysticercosis.</title>
        <authorList>
            <person name="Bobes R.J."/>
            <person name="Estrada K."/>
            <person name="Rios-Valencia D.G."/>
            <person name="Calderon-Gallegos A."/>
            <person name="de la Torre P."/>
            <person name="Carrero J.C."/>
            <person name="Sanchez-Flores A."/>
            <person name="Laclette J.P."/>
        </authorList>
    </citation>
    <scope>NUCLEOTIDE SEQUENCE [LARGE SCALE GENOMIC DNA]</scope>
    <source>
        <strain evidence="2">WFUcys</strain>
    </source>
</reference>
<feature type="compositionally biased region" description="Polar residues" evidence="1">
    <location>
        <begin position="560"/>
        <end position="572"/>
    </location>
</feature>
<feature type="region of interest" description="Disordered" evidence="1">
    <location>
        <begin position="739"/>
        <end position="795"/>
    </location>
</feature>
<feature type="region of interest" description="Disordered" evidence="1">
    <location>
        <begin position="617"/>
        <end position="673"/>
    </location>
</feature>
<keyword evidence="3" id="KW-1185">Reference proteome</keyword>
<feature type="compositionally biased region" description="Polar residues" evidence="1">
    <location>
        <begin position="706"/>
        <end position="720"/>
    </location>
</feature>
<feature type="compositionally biased region" description="Polar residues" evidence="1">
    <location>
        <begin position="642"/>
        <end position="665"/>
    </location>
</feature>
<accession>A0ABR4QLJ6</accession>
<feature type="region of interest" description="Disordered" evidence="1">
    <location>
        <begin position="248"/>
        <end position="322"/>
    </location>
</feature>
<gene>
    <name evidence="2" type="ORF">TcWFU_005669</name>
</gene>
<feature type="compositionally biased region" description="Polar residues" evidence="1">
    <location>
        <begin position="776"/>
        <end position="795"/>
    </location>
</feature>
<protein>
    <submittedName>
        <fullName evidence="2">Uncharacterized protein</fullName>
    </submittedName>
</protein>
<feature type="region of interest" description="Disordered" evidence="1">
    <location>
        <begin position="203"/>
        <end position="232"/>
    </location>
</feature>
<feature type="region of interest" description="Disordered" evidence="1">
    <location>
        <begin position="534"/>
        <end position="578"/>
    </location>
</feature>
<dbReference type="Proteomes" id="UP001651158">
    <property type="component" value="Unassembled WGS sequence"/>
</dbReference>
<organism evidence="2 3">
    <name type="scientific">Taenia crassiceps</name>
    <dbReference type="NCBI Taxonomy" id="6207"/>
    <lineage>
        <taxon>Eukaryota</taxon>
        <taxon>Metazoa</taxon>
        <taxon>Spiralia</taxon>
        <taxon>Lophotrochozoa</taxon>
        <taxon>Platyhelminthes</taxon>
        <taxon>Cestoda</taxon>
        <taxon>Eucestoda</taxon>
        <taxon>Cyclophyllidea</taxon>
        <taxon>Taeniidae</taxon>
        <taxon>Taenia</taxon>
    </lineage>
</organism>
<proteinExistence type="predicted"/>
<feature type="region of interest" description="Disordered" evidence="1">
    <location>
        <begin position="431"/>
        <end position="483"/>
    </location>
</feature>
<feature type="region of interest" description="Disordered" evidence="1">
    <location>
        <begin position="689"/>
        <end position="720"/>
    </location>
</feature>
<evidence type="ECO:0000256" key="1">
    <source>
        <dbReference type="SAM" id="MobiDB-lite"/>
    </source>
</evidence>
<feature type="compositionally biased region" description="Polar residues" evidence="1">
    <location>
        <begin position="313"/>
        <end position="322"/>
    </location>
</feature>
<evidence type="ECO:0000313" key="3">
    <source>
        <dbReference type="Proteomes" id="UP001651158"/>
    </source>
</evidence>